<organism evidence="1 2">
    <name type="scientific">Haematospirillum jordaniae</name>
    <dbReference type="NCBI Taxonomy" id="1549855"/>
    <lineage>
        <taxon>Bacteria</taxon>
        <taxon>Pseudomonadati</taxon>
        <taxon>Pseudomonadota</taxon>
        <taxon>Alphaproteobacteria</taxon>
        <taxon>Rhodospirillales</taxon>
        <taxon>Novispirillaceae</taxon>
        <taxon>Haematospirillum</taxon>
    </lineage>
</organism>
<name>A0A143DF21_9PROT</name>
<dbReference type="RefSeq" id="WP_066135531.1">
    <property type="nucleotide sequence ID" value="NZ_CP014525.1"/>
</dbReference>
<dbReference type="EMBL" id="CP014525">
    <property type="protein sequence ID" value="AMW35179.1"/>
    <property type="molecule type" value="Genomic_DNA"/>
</dbReference>
<dbReference type="GeneID" id="53317818"/>
<proteinExistence type="predicted"/>
<dbReference type="Proteomes" id="UP000076066">
    <property type="component" value="Chromosome"/>
</dbReference>
<evidence type="ECO:0000313" key="2">
    <source>
        <dbReference type="Proteomes" id="UP000076066"/>
    </source>
</evidence>
<evidence type="ECO:0000313" key="1">
    <source>
        <dbReference type="EMBL" id="AMW35179.1"/>
    </source>
</evidence>
<accession>A0A143DF21</accession>
<gene>
    <name evidence="1" type="ORF">AY555_08325</name>
</gene>
<sequence>MGCFSMCEKSRGCDGKSVSDAGFDQNDYFGAPIWRGSILWKYGILRLLPTPDDYPEWKAGGVDDPKGSSA</sequence>
<dbReference type="AlphaFoldDB" id="A0A143DF21"/>
<protein>
    <submittedName>
        <fullName evidence="1">Uncharacterized protein</fullName>
    </submittedName>
</protein>
<keyword evidence="2" id="KW-1185">Reference proteome</keyword>
<reference evidence="1 2" key="1">
    <citation type="submission" date="2016-02" db="EMBL/GenBank/DDBJ databases">
        <title>Complete Genome of H5569, the type strain of the newly described species Haematospirillium jordaniae.</title>
        <authorList>
            <person name="Nicholson A.C."/>
            <person name="Humrighouse B.W."/>
            <person name="Loparov V."/>
            <person name="McQuiston J.R."/>
        </authorList>
    </citation>
    <scope>NUCLEOTIDE SEQUENCE [LARGE SCALE GENOMIC DNA]</scope>
    <source>
        <strain evidence="1 2">H5569</strain>
    </source>
</reference>
<dbReference type="KEGG" id="hjo:AY555_08325"/>